<evidence type="ECO:0000259" key="15">
    <source>
        <dbReference type="SMART" id="SM00478"/>
    </source>
</evidence>
<comment type="cofactor">
    <cofactor evidence="2">
        <name>[4Fe-4S] cluster</name>
        <dbReference type="ChEBI" id="CHEBI:49883"/>
    </cofactor>
</comment>
<dbReference type="Gene3D" id="1.10.1670.10">
    <property type="entry name" value="Helix-hairpin-Helix base-excision DNA repair enzymes (C-terminal)"/>
    <property type="match status" value="1"/>
</dbReference>
<dbReference type="Pfam" id="PF00730">
    <property type="entry name" value="HhH-GPD"/>
    <property type="match status" value="1"/>
</dbReference>
<evidence type="ECO:0000256" key="10">
    <source>
        <dbReference type="ARBA" id="ARBA00022801"/>
    </source>
</evidence>
<keyword evidence="7" id="KW-0004">4Fe-4S</keyword>
<evidence type="ECO:0000256" key="5">
    <source>
        <dbReference type="ARBA" id="ARBA00012045"/>
    </source>
</evidence>
<dbReference type="GO" id="GO:0000701">
    <property type="term" value="F:purine-specific mismatch base pair DNA N-glycosylase activity"/>
    <property type="evidence" value="ECO:0007669"/>
    <property type="project" value="UniProtKB-EC"/>
</dbReference>
<evidence type="ECO:0000256" key="2">
    <source>
        <dbReference type="ARBA" id="ARBA00001966"/>
    </source>
</evidence>
<keyword evidence="11" id="KW-0408">Iron</keyword>
<dbReference type="eggNOG" id="COG1194">
    <property type="taxonomic scope" value="Bacteria"/>
</dbReference>
<dbReference type="InterPro" id="IPR015797">
    <property type="entry name" value="NUDIX_hydrolase-like_dom_sf"/>
</dbReference>
<dbReference type="KEGG" id="aco:Amico_0329"/>
<evidence type="ECO:0000256" key="9">
    <source>
        <dbReference type="ARBA" id="ARBA00022763"/>
    </source>
</evidence>
<dbReference type="NCBIfam" id="TIGR01084">
    <property type="entry name" value="mutY"/>
    <property type="match status" value="1"/>
</dbReference>
<dbReference type="InterPro" id="IPR003265">
    <property type="entry name" value="HhH-GPD_domain"/>
</dbReference>
<dbReference type="InterPro" id="IPR044298">
    <property type="entry name" value="MIG/MutY"/>
</dbReference>
<evidence type="ECO:0000313" key="16">
    <source>
        <dbReference type="EMBL" id="ADE56472.1"/>
    </source>
</evidence>
<dbReference type="OrthoDB" id="9802365at2"/>
<evidence type="ECO:0000256" key="3">
    <source>
        <dbReference type="ARBA" id="ARBA00002933"/>
    </source>
</evidence>
<dbReference type="InterPro" id="IPR011257">
    <property type="entry name" value="DNA_glycosylase"/>
</dbReference>
<dbReference type="PROSITE" id="PS00764">
    <property type="entry name" value="ENDONUCLEASE_III_1"/>
    <property type="match status" value="1"/>
</dbReference>
<dbReference type="SMART" id="SM00525">
    <property type="entry name" value="FES"/>
    <property type="match status" value="1"/>
</dbReference>
<dbReference type="PANTHER" id="PTHR42944">
    <property type="entry name" value="ADENINE DNA GLYCOSYLASE"/>
    <property type="match status" value="1"/>
</dbReference>
<dbReference type="Gene3D" id="3.90.79.10">
    <property type="entry name" value="Nucleoside Triphosphate Pyrophosphohydrolase"/>
    <property type="match status" value="1"/>
</dbReference>
<evidence type="ECO:0000256" key="12">
    <source>
        <dbReference type="ARBA" id="ARBA00023014"/>
    </source>
</evidence>
<dbReference type="PANTHER" id="PTHR42944:SF1">
    <property type="entry name" value="ADENINE DNA GLYCOSYLASE"/>
    <property type="match status" value="1"/>
</dbReference>
<dbReference type="CDD" id="cd00056">
    <property type="entry name" value="ENDO3c"/>
    <property type="match status" value="1"/>
</dbReference>
<sequence>MISKILLEWFYCHKRNLPWRHSYNPYEVWISEIMLQQTQIDRVIPFFNHWMERFPNLAELTEASEEEILKLWEGLGYYSRARNILKAAKQLVHMGYSTVPPDEAVLRKLPGIGAYTAGAILSIAYNLPFPAVDGNVRRVFARLFNIDMPVISGMGLDLLNNYVLSTLPSENARDFNQSVMELGALVCIPRSPRCPLCPLQKFCQAFQEGEQNNRPITNKKAGIQKKKAVAGIFYCDKFILLRQRETDGSWGGLWEFPWGFEHDDLAAEEVLMKEIDKVLGTASFTLRSLGRVRHSIMNTQIDLNGYVASLPSLVHVETPFKWVMPKELSKLPLQGGSAKLLHLFIKKSRPSSIKGLPHEDI</sequence>
<feature type="domain" description="HhH-GPD" evidence="15">
    <location>
        <begin position="34"/>
        <end position="185"/>
    </location>
</feature>
<evidence type="ECO:0000256" key="1">
    <source>
        <dbReference type="ARBA" id="ARBA00000843"/>
    </source>
</evidence>
<dbReference type="GO" id="GO:0006298">
    <property type="term" value="P:mismatch repair"/>
    <property type="evidence" value="ECO:0007669"/>
    <property type="project" value="TreeGrafter"/>
</dbReference>
<evidence type="ECO:0000256" key="6">
    <source>
        <dbReference type="ARBA" id="ARBA00022023"/>
    </source>
</evidence>
<keyword evidence="10" id="KW-0378">Hydrolase</keyword>
<keyword evidence="9" id="KW-0227">DNA damage</keyword>
<evidence type="ECO:0000313" key="17">
    <source>
        <dbReference type="Proteomes" id="UP000002366"/>
    </source>
</evidence>
<name>D5ED40_AMICL</name>
<keyword evidence="17" id="KW-1185">Reference proteome</keyword>
<dbReference type="Pfam" id="PF14815">
    <property type="entry name" value="NUDIX_4"/>
    <property type="match status" value="1"/>
</dbReference>
<evidence type="ECO:0000256" key="8">
    <source>
        <dbReference type="ARBA" id="ARBA00022723"/>
    </source>
</evidence>
<dbReference type="GO" id="GO:0006284">
    <property type="term" value="P:base-excision repair"/>
    <property type="evidence" value="ECO:0007669"/>
    <property type="project" value="InterPro"/>
</dbReference>
<reference evidence="16 17" key="1">
    <citation type="journal article" date="2010" name="Stand. Genomic Sci.">
        <title>Complete genome sequence of Aminobacterium colombiense type strain (ALA-1).</title>
        <authorList>
            <person name="Chertkov O."/>
            <person name="Sikorski J."/>
            <person name="Brambilla E."/>
            <person name="Lapidus A."/>
            <person name="Copeland A."/>
            <person name="Glavina Del Rio T."/>
            <person name="Nolan M."/>
            <person name="Lucas S."/>
            <person name="Tice H."/>
            <person name="Cheng J.F."/>
            <person name="Han C."/>
            <person name="Detter J.C."/>
            <person name="Bruce D."/>
            <person name="Tapia R."/>
            <person name="Goodwin L."/>
            <person name="Pitluck S."/>
            <person name="Liolios K."/>
            <person name="Ivanova N."/>
            <person name="Mavromatis K."/>
            <person name="Ovchinnikova G."/>
            <person name="Pati A."/>
            <person name="Chen A."/>
            <person name="Palaniappan K."/>
            <person name="Land M."/>
            <person name="Hauser L."/>
            <person name="Chang Y.J."/>
            <person name="Jeffries C.D."/>
            <person name="Spring S."/>
            <person name="Rohde M."/>
            <person name="Goker M."/>
            <person name="Bristow J."/>
            <person name="Eisen J.A."/>
            <person name="Markowitz V."/>
            <person name="Hugenholtz P."/>
            <person name="Kyrpides N.C."/>
            <person name="Klenk H.P."/>
        </authorList>
    </citation>
    <scope>NUCLEOTIDE SEQUENCE [LARGE SCALE GENOMIC DNA]</scope>
    <source>
        <strain evidence="17">DSM 12261 / ALA-1</strain>
    </source>
</reference>
<dbReference type="SMART" id="SM00478">
    <property type="entry name" value="ENDO3c"/>
    <property type="match status" value="1"/>
</dbReference>
<gene>
    <name evidence="16" type="ordered locus">Amico_0329</name>
</gene>
<evidence type="ECO:0000256" key="14">
    <source>
        <dbReference type="ARBA" id="ARBA00023295"/>
    </source>
</evidence>
<organism evidence="16 17">
    <name type="scientific">Aminobacterium colombiense (strain DSM 12261 / ALA-1)</name>
    <dbReference type="NCBI Taxonomy" id="572547"/>
    <lineage>
        <taxon>Bacteria</taxon>
        <taxon>Thermotogati</taxon>
        <taxon>Synergistota</taxon>
        <taxon>Synergistia</taxon>
        <taxon>Synergistales</taxon>
        <taxon>Aminobacteriaceae</taxon>
        <taxon>Aminobacterium</taxon>
    </lineage>
</organism>
<dbReference type="STRING" id="572547.Amico_0329"/>
<keyword evidence="12" id="KW-0411">Iron-sulfur</keyword>
<protein>
    <recommendedName>
        <fullName evidence="6">Adenine DNA glycosylase</fullName>
        <ecNumber evidence="5">3.2.2.31</ecNumber>
    </recommendedName>
</protein>
<proteinExistence type="inferred from homology"/>
<dbReference type="EMBL" id="CP001997">
    <property type="protein sequence ID" value="ADE56472.1"/>
    <property type="molecule type" value="Genomic_DNA"/>
</dbReference>
<dbReference type="HOGENOM" id="CLU_012862_0_2_0"/>
<dbReference type="FunFam" id="1.10.340.30:FF:000002">
    <property type="entry name" value="Adenine DNA glycosylase"/>
    <property type="match status" value="1"/>
</dbReference>
<keyword evidence="8" id="KW-0479">Metal-binding</keyword>
<dbReference type="InterPro" id="IPR005760">
    <property type="entry name" value="A/G_AdeGlyc_MutY"/>
</dbReference>
<dbReference type="AlphaFoldDB" id="D5ED40"/>
<dbReference type="InterPro" id="IPR023170">
    <property type="entry name" value="HhH_base_excis_C"/>
</dbReference>
<dbReference type="GO" id="GO:0035485">
    <property type="term" value="F:adenine/guanine mispair binding"/>
    <property type="evidence" value="ECO:0007669"/>
    <property type="project" value="TreeGrafter"/>
</dbReference>
<dbReference type="Proteomes" id="UP000002366">
    <property type="component" value="Chromosome"/>
</dbReference>
<evidence type="ECO:0000256" key="4">
    <source>
        <dbReference type="ARBA" id="ARBA00008343"/>
    </source>
</evidence>
<comment type="similarity">
    <text evidence="4">Belongs to the Nth/MutY family.</text>
</comment>
<dbReference type="RefSeq" id="WP_013047738.1">
    <property type="nucleotide sequence ID" value="NC_014011.1"/>
</dbReference>
<dbReference type="SUPFAM" id="SSF55811">
    <property type="entry name" value="Nudix"/>
    <property type="match status" value="1"/>
</dbReference>
<dbReference type="PROSITE" id="PS01155">
    <property type="entry name" value="ENDONUCLEASE_III_2"/>
    <property type="match status" value="1"/>
</dbReference>
<evidence type="ECO:0000256" key="13">
    <source>
        <dbReference type="ARBA" id="ARBA00023204"/>
    </source>
</evidence>
<accession>D5ED40</accession>
<evidence type="ECO:0000256" key="11">
    <source>
        <dbReference type="ARBA" id="ARBA00023004"/>
    </source>
</evidence>
<keyword evidence="14" id="KW-0326">Glycosidase</keyword>
<dbReference type="SUPFAM" id="SSF48150">
    <property type="entry name" value="DNA-glycosylase"/>
    <property type="match status" value="1"/>
</dbReference>
<comment type="function">
    <text evidence="3">Adenine glycosylase active on G-A mispairs. MutY also corrects error-prone DNA synthesis past GO lesions which are due to the oxidatively damaged form of guanine: 7,8-dihydro-8-oxoguanine (8-oxo-dGTP).</text>
</comment>
<dbReference type="GO" id="GO:0032357">
    <property type="term" value="F:oxidized purine DNA binding"/>
    <property type="evidence" value="ECO:0007669"/>
    <property type="project" value="TreeGrafter"/>
</dbReference>
<dbReference type="InterPro" id="IPR004036">
    <property type="entry name" value="Endonuclease-III-like_CS2"/>
</dbReference>
<dbReference type="EC" id="3.2.2.31" evidence="5"/>
<dbReference type="GO" id="GO:0051539">
    <property type="term" value="F:4 iron, 4 sulfur cluster binding"/>
    <property type="evidence" value="ECO:0007669"/>
    <property type="project" value="UniProtKB-KW"/>
</dbReference>
<evidence type="ECO:0000256" key="7">
    <source>
        <dbReference type="ARBA" id="ARBA00022485"/>
    </source>
</evidence>
<dbReference type="InterPro" id="IPR003651">
    <property type="entry name" value="Endonuclease3_FeS-loop_motif"/>
</dbReference>
<dbReference type="Gene3D" id="1.10.340.30">
    <property type="entry name" value="Hypothetical protein, domain 2"/>
    <property type="match status" value="1"/>
</dbReference>
<dbReference type="GO" id="GO:0046872">
    <property type="term" value="F:metal ion binding"/>
    <property type="evidence" value="ECO:0007669"/>
    <property type="project" value="UniProtKB-KW"/>
</dbReference>
<keyword evidence="13" id="KW-0234">DNA repair</keyword>
<dbReference type="InterPro" id="IPR004035">
    <property type="entry name" value="Endouclease-III_FeS-bd_BS"/>
</dbReference>
<comment type="catalytic activity">
    <reaction evidence="1">
        <text>Hydrolyzes free adenine bases from 7,8-dihydro-8-oxoguanine:adenine mismatched double-stranded DNA, leaving an apurinic site.</text>
        <dbReference type="EC" id="3.2.2.31"/>
    </reaction>
</comment>
<dbReference type="InterPro" id="IPR029119">
    <property type="entry name" value="MutY_C"/>
</dbReference>
<dbReference type="GO" id="GO:0034039">
    <property type="term" value="F:8-oxo-7,8-dihydroguanine DNA N-glycosylase activity"/>
    <property type="evidence" value="ECO:0007669"/>
    <property type="project" value="TreeGrafter"/>
</dbReference>